<dbReference type="InParanoid" id="A0A136IQU3"/>
<dbReference type="EMBL" id="KQ964263">
    <property type="protein sequence ID" value="KXJ87293.1"/>
    <property type="molecule type" value="Genomic_DNA"/>
</dbReference>
<dbReference type="GO" id="GO:0070260">
    <property type="term" value="F:5'-tyrosyl-DNA phosphodiesterase activity"/>
    <property type="evidence" value="ECO:0007669"/>
    <property type="project" value="TreeGrafter"/>
</dbReference>
<evidence type="ECO:0000256" key="9">
    <source>
        <dbReference type="ARBA" id="ARBA00023204"/>
    </source>
</evidence>
<keyword evidence="7" id="KW-0378">Hydrolase</keyword>
<dbReference type="InterPro" id="IPR036691">
    <property type="entry name" value="Endo/exonu/phosph_ase_sf"/>
</dbReference>
<evidence type="ECO:0000259" key="12">
    <source>
        <dbReference type="Pfam" id="PF03372"/>
    </source>
</evidence>
<evidence type="ECO:0000256" key="11">
    <source>
        <dbReference type="SAM" id="MobiDB-lite"/>
    </source>
</evidence>
<dbReference type="GO" id="GO:0003697">
    <property type="term" value="F:single-stranded DNA binding"/>
    <property type="evidence" value="ECO:0007669"/>
    <property type="project" value="TreeGrafter"/>
</dbReference>
<evidence type="ECO:0000256" key="3">
    <source>
        <dbReference type="ARBA" id="ARBA00004322"/>
    </source>
</evidence>
<dbReference type="GO" id="GO:0004527">
    <property type="term" value="F:exonuclease activity"/>
    <property type="evidence" value="ECO:0007669"/>
    <property type="project" value="UniProtKB-KW"/>
</dbReference>
<evidence type="ECO:0000256" key="8">
    <source>
        <dbReference type="ARBA" id="ARBA00022842"/>
    </source>
</evidence>
<keyword evidence="5" id="KW-0479">Metal-binding</keyword>
<evidence type="ECO:0000256" key="2">
    <source>
        <dbReference type="ARBA" id="ARBA00001946"/>
    </source>
</evidence>
<dbReference type="Proteomes" id="UP000070501">
    <property type="component" value="Unassembled WGS sequence"/>
</dbReference>
<keyword evidence="6" id="KW-0227">DNA damage</keyword>
<dbReference type="STRING" id="196109.A0A136IQU3"/>
<dbReference type="InterPro" id="IPR051547">
    <property type="entry name" value="TDP2-like"/>
</dbReference>
<accession>A0A136IQU3</accession>
<comment type="cofactor">
    <cofactor evidence="2">
        <name>Mg(2+)</name>
        <dbReference type="ChEBI" id="CHEBI:18420"/>
    </cofactor>
</comment>
<evidence type="ECO:0000313" key="13">
    <source>
        <dbReference type="EMBL" id="KXJ87293.1"/>
    </source>
</evidence>
<evidence type="ECO:0000256" key="1">
    <source>
        <dbReference type="ARBA" id="ARBA00001936"/>
    </source>
</evidence>
<dbReference type="Pfam" id="PF03372">
    <property type="entry name" value="Exo_endo_phos"/>
    <property type="match status" value="1"/>
</dbReference>
<dbReference type="OrthoDB" id="9975959at2759"/>
<proteinExistence type="predicted"/>
<dbReference type="AlphaFoldDB" id="A0A136IQU3"/>
<protein>
    <submittedName>
        <fullName evidence="13">Endonuclease/exonuclease/phosphatase</fullName>
    </submittedName>
</protein>
<organism evidence="13 14">
    <name type="scientific">Microdochium bolleyi</name>
    <dbReference type="NCBI Taxonomy" id="196109"/>
    <lineage>
        <taxon>Eukaryota</taxon>
        <taxon>Fungi</taxon>
        <taxon>Dikarya</taxon>
        <taxon>Ascomycota</taxon>
        <taxon>Pezizomycotina</taxon>
        <taxon>Sordariomycetes</taxon>
        <taxon>Xylariomycetidae</taxon>
        <taxon>Xylariales</taxon>
        <taxon>Microdochiaceae</taxon>
        <taxon>Microdochium</taxon>
    </lineage>
</organism>
<evidence type="ECO:0000256" key="7">
    <source>
        <dbReference type="ARBA" id="ARBA00022801"/>
    </source>
</evidence>
<feature type="domain" description="Endonuclease/exonuclease/phosphatase" evidence="12">
    <location>
        <begin position="66"/>
        <end position="340"/>
    </location>
</feature>
<dbReference type="Gene3D" id="3.60.10.10">
    <property type="entry name" value="Endonuclease/exonuclease/phosphatase"/>
    <property type="match status" value="1"/>
</dbReference>
<gene>
    <name evidence="13" type="ORF">Micbo1qcDRAFT_139382</name>
</gene>
<dbReference type="GO" id="GO:0046872">
    <property type="term" value="F:metal ion binding"/>
    <property type="evidence" value="ECO:0007669"/>
    <property type="project" value="UniProtKB-KW"/>
</dbReference>
<dbReference type="InterPro" id="IPR005135">
    <property type="entry name" value="Endo/exonuclease/phosphatase"/>
</dbReference>
<keyword evidence="14" id="KW-1185">Reference proteome</keyword>
<comment type="subcellular location">
    <subcellularLocation>
        <location evidence="3">Nucleus</location>
        <location evidence="3">PML body</location>
    </subcellularLocation>
</comment>
<dbReference type="GO" id="GO:0005737">
    <property type="term" value="C:cytoplasm"/>
    <property type="evidence" value="ECO:0007669"/>
    <property type="project" value="TreeGrafter"/>
</dbReference>
<feature type="region of interest" description="Disordered" evidence="11">
    <location>
        <begin position="1"/>
        <end position="26"/>
    </location>
</feature>
<dbReference type="GO" id="GO:0006302">
    <property type="term" value="P:double-strand break repair"/>
    <property type="evidence" value="ECO:0007669"/>
    <property type="project" value="TreeGrafter"/>
</dbReference>
<keyword evidence="13" id="KW-0255">Endonuclease</keyword>
<dbReference type="PANTHER" id="PTHR15822:SF4">
    <property type="entry name" value="TYROSYL-DNA PHOSPHODIESTERASE 2"/>
    <property type="match status" value="1"/>
</dbReference>
<dbReference type="SUPFAM" id="SSF56219">
    <property type="entry name" value="DNase I-like"/>
    <property type="match status" value="1"/>
</dbReference>
<dbReference type="GO" id="GO:0004519">
    <property type="term" value="F:endonuclease activity"/>
    <property type="evidence" value="ECO:0007669"/>
    <property type="project" value="UniProtKB-KW"/>
</dbReference>
<dbReference type="PANTHER" id="PTHR15822">
    <property type="entry name" value="TRAF AND TNF RECEPTOR-ASSOCIATED PROTEIN"/>
    <property type="match status" value="1"/>
</dbReference>
<sequence length="350" mass="39599">MSPVTFSDNVQRNTYGKPDSPRPWTRGIPHIQPCYAYSTEHDVWQAFDTTQDSKIEAVALDKIEVLSWNIDFMRILDEARMKAALKHLRTHVEAVDSKGVPKVIMLNEMTVPDLRLIQAQDWVRQDYHVTDITAEHWESEGYGTCMLIPKALSIAQVCRIHYTITPMERDALFVDIRMGTPSSGMGVESATVITSTKPRILRLCSTHLESLRSSPPRRPRQLAEAAAYMHSATYAVIGGDMNAIQDFDETLHDENGLKDAYLELGGVEGAEEGMTWGQTASIAERERYGLCRMDKFLFCGEGLEVEHFERFGEDVEVEGVEDRETLIEEVEMEKAWVTDHLGIKAVFSIK</sequence>
<evidence type="ECO:0000313" key="14">
    <source>
        <dbReference type="Proteomes" id="UP000070501"/>
    </source>
</evidence>
<keyword evidence="9" id="KW-0234">DNA repair</keyword>
<feature type="compositionally biased region" description="Polar residues" evidence="11">
    <location>
        <begin position="1"/>
        <end position="14"/>
    </location>
</feature>
<dbReference type="CDD" id="cd09080">
    <property type="entry name" value="TDP2"/>
    <property type="match status" value="1"/>
</dbReference>
<keyword evidence="4" id="KW-0540">Nuclease</keyword>
<comment type="cofactor">
    <cofactor evidence="1">
        <name>Mn(2+)</name>
        <dbReference type="ChEBI" id="CHEBI:29035"/>
    </cofactor>
</comment>
<evidence type="ECO:0000256" key="5">
    <source>
        <dbReference type="ARBA" id="ARBA00022723"/>
    </source>
</evidence>
<evidence type="ECO:0000256" key="6">
    <source>
        <dbReference type="ARBA" id="ARBA00022763"/>
    </source>
</evidence>
<keyword evidence="13" id="KW-0269">Exonuclease</keyword>
<keyword evidence="8" id="KW-0460">Magnesium</keyword>
<keyword evidence="10" id="KW-0539">Nucleus</keyword>
<reference evidence="14" key="1">
    <citation type="submission" date="2016-02" db="EMBL/GenBank/DDBJ databases">
        <title>Draft genome sequence of Microdochium bolleyi, a fungal endophyte of beachgrass.</title>
        <authorList>
            <consortium name="DOE Joint Genome Institute"/>
            <person name="David A.S."/>
            <person name="May G."/>
            <person name="Haridas S."/>
            <person name="Lim J."/>
            <person name="Wang M."/>
            <person name="Labutti K."/>
            <person name="Lipzen A."/>
            <person name="Barry K."/>
            <person name="Grigoriev I.V."/>
        </authorList>
    </citation>
    <scope>NUCLEOTIDE SEQUENCE [LARGE SCALE GENOMIC DNA]</scope>
    <source>
        <strain evidence="14">J235TASD1</strain>
    </source>
</reference>
<name>A0A136IQU3_9PEZI</name>
<evidence type="ECO:0000256" key="10">
    <source>
        <dbReference type="ARBA" id="ARBA00023242"/>
    </source>
</evidence>
<evidence type="ECO:0000256" key="4">
    <source>
        <dbReference type="ARBA" id="ARBA00022722"/>
    </source>
</evidence>